<reference evidence="2" key="1">
    <citation type="submission" date="2022-10" db="EMBL/GenBank/DDBJ databases">
        <title>Genome assembly of Pristionchus species.</title>
        <authorList>
            <person name="Yoshida K."/>
            <person name="Sommer R.J."/>
        </authorList>
    </citation>
    <scope>NUCLEOTIDE SEQUENCE [LARGE SCALE GENOMIC DNA]</scope>
    <source>
        <strain evidence="2">RS5460</strain>
    </source>
</reference>
<proteinExistence type="predicted"/>
<dbReference type="Proteomes" id="UP001328107">
    <property type="component" value="Unassembled WGS sequence"/>
</dbReference>
<dbReference type="AlphaFoldDB" id="A0AAN4Z4V5"/>
<dbReference type="EMBL" id="BTRK01000001">
    <property type="protein sequence ID" value="GMR33134.1"/>
    <property type="molecule type" value="Genomic_DNA"/>
</dbReference>
<accession>A0AAN4Z4V5</accession>
<evidence type="ECO:0000313" key="1">
    <source>
        <dbReference type="EMBL" id="GMR33134.1"/>
    </source>
</evidence>
<organism evidence="1 2">
    <name type="scientific">Pristionchus mayeri</name>
    <dbReference type="NCBI Taxonomy" id="1317129"/>
    <lineage>
        <taxon>Eukaryota</taxon>
        <taxon>Metazoa</taxon>
        <taxon>Ecdysozoa</taxon>
        <taxon>Nematoda</taxon>
        <taxon>Chromadorea</taxon>
        <taxon>Rhabditida</taxon>
        <taxon>Rhabditina</taxon>
        <taxon>Diplogasteromorpha</taxon>
        <taxon>Diplogasteroidea</taxon>
        <taxon>Neodiplogasteridae</taxon>
        <taxon>Pristionchus</taxon>
    </lineage>
</organism>
<feature type="non-terminal residue" evidence="1">
    <location>
        <position position="1"/>
    </location>
</feature>
<comment type="caution">
    <text evidence="1">The sequence shown here is derived from an EMBL/GenBank/DDBJ whole genome shotgun (WGS) entry which is preliminary data.</text>
</comment>
<name>A0AAN4Z4V5_9BILA</name>
<keyword evidence="2" id="KW-1185">Reference proteome</keyword>
<gene>
    <name evidence="1" type="ORF">PMAYCL1PPCAC_03329</name>
</gene>
<protein>
    <submittedName>
        <fullName evidence="1">Uncharacterized protein</fullName>
    </submittedName>
</protein>
<evidence type="ECO:0000313" key="2">
    <source>
        <dbReference type="Proteomes" id="UP001328107"/>
    </source>
</evidence>
<sequence>HLLLVLFSISAVFAAFENCVKDQEGFDSCAEIEIDRMTSNSTVMEQRDLKEAEYHNAMSHCWKKHCM</sequence>